<feature type="compositionally biased region" description="Basic residues" evidence="1">
    <location>
        <begin position="90"/>
        <end position="99"/>
    </location>
</feature>
<evidence type="ECO:0000313" key="2">
    <source>
        <dbReference type="EMBL" id="KAL1860656.1"/>
    </source>
</evidence>
<feature type="region of interest" description="Disordered" evidence="1">
    <location>
        <begin position="72"/>
        <end position="112"/>
    </location>
</feature>
<reference evidence="2 3" key="1">
    <citation type="journal article" date="2024" name="Commun. Biol.">
        <title>Comparative genomic analysis of thermophilic fungi reveals convergent evolutionary adaptations and gene losses.</title>
        <authorList>
            <person name="Steindorff A.S."/>
            <person name="Aguilar-Pontes M.V."/>
            <person name="Robinson A.J."/>
            <person name="Andreopoulos B."/>
            <person name="LaButti K."/>
            <person name="Kuo A."/>
            <person name="Mondo S."/>
            <person name="Riley R."/>
            <person name="Otillar R."/>
            <person name="Haridas S."/>
            <person name="Lipzen A."/>
            <person name="Grimwood J."/>
            <person name="Schmutz J."/>
            <person name="Clum A."/>
            <person name="Reid I.D."/>
            <person name="Moisan M.C."/>
            <person name="Butler G."/>
            <person name="Nguyen T.T.M."/>
            <person name="Dewar K."/>
            <person name="Conant G."/>
            <person name="Drula E."/>
            <person name="Henrissat B."/>
            <person name="Hansel C."/>
            <person name="Singer S."/>
            <person name="Hutchinson M.I."/>
            <person name="de Vries R.P."/>
            <person name="Natvig D.O."/>
            <person name="Powell A.J."/>
            <person name="Tsang A."/>
            <person name="Grigoriev I.V."/>
        </authorList>
    </citation>
    <scope>NUCLEOTIDE SEQUENCE [LARGE SCALE GENOMIC DNA]</scope>
    <source>
        <strain evidence="2 3">ATCC 24622</strain>
    </source>
</reference>
<sequence>MPQTMHELDPHGDTLLILTKANAPFAVWDEEEAIPHSPRPKPTRRAGAAEFFNFWYWDSNSWNRDNTMTVKTEETVREKPPGRTFAGRLPARKARKRCRSPSASPTQDDTEEEEIHMKLSSNHLVAASPYFKFLLRGQWKEGQTSSEFPHYTIRTAHWDEEALLLLMRIVHGKTRDVPVALDIEMLAKMATLVDYYHCHEALWLASKMWISRLELPKKYGRDLVLMLAVALVFSHEEIFQRMGALAFRELRGPLPTLDLPIPEHMARILDQKREDRIRKILASLHNLLAYLRDGRTVCSYRCATMLLGSLTIQMNLAGILHPRPVAPFRGLSLSSLLNTVEQFGRVRMNWCCKPNKLLDPIRSQNGWDMDRKDLEAALRLGDGEVLVVGQRKVE</sequence>
<dbReference type="EMBL" id="JAZHXJ010000446">
    <property type="protein sequence ID" value="KAL1860656.1"/>
    <property type="molecule type" value="Genomic_DNA"/>
</dbReference>
<protein>
    <recommendedName>
        <fullName evidence="4">BTB domain-containing protein</fullName>
    </recommendedName>
</protein>
<proteinExistence type="predicted"/>
<name>A0ABR3WFN4_9PEZI</name>
<evidence type="ECO:0000256" key="1">
    <source>
        <dbReference type="SAM" id="MobiDB-lite"/>
    </source>
</evidence>
<accession>A0ABR3WFN4</accession>
<dbReference type="Proteomes" id="UP001586593">
    <property type="component" value="Unassembled WGS sequence"/>
</dbReference>
<feature type="compositionally biased region" description="Basic and acidic residues" evidence="1">
    <location>
        <begin position="72"/>
        <end position="81"/>
    </location>
</feature>
<dbReference type="Gene3D" id="3.30.710.10">
    <property type="entry name" value="Potassium Channel Kv1.1, Chain A"/>
    <property type="match status" value="1"/>
</dbReference>
<evidence type="ECO:0008006" key="4">
    <source>
        <dbReference type="Google" id="ProtNLM"/>
    </source>
</evidence>
<evidence type="ECO:0000313" key="3">
    <source>
        <dbReference type="Proteomes" id="UP001586593"/>
    </source>
</evidence>
<gene>
    <name evidence="2" type="ORF">VTK73DRAFT_7218</name>
</gene>
<organism evidence="2 3">
    <name type="scientific">Phialemonium thermophilum</name>
    <dbReference type="NCBI Taxonomy" id="223376"/>
    <lineage>
        <taxon>Eukaryota</taxon>
        <taxon>Fungi</taxon>
        <taxon>Dikarya</taxon>
        <taxon>Ascomycota</taxon>
        <taxon>Pezizomycotina</taxon>
        <taxon>Sordariomycetes</taxon>
        <taxon>Sordariomycetidae</taxon>
        <taxon>Cephalothecales</taxon>
        <taxon>Cephalothecaceae</taxon>
        <taxon>Phialemonium</taxon>
    </lineage>
</organism>
<comment type="caution">
    <text evidence="2">The sequence shown here is derived from an EMBL/GenBank/DDBJ whole genome shotgun (WGS) entry which is preliminary data.</text>
</comment>
<keyword evidence="3" id="KW-1185">Reference proteome</keyword>
<dbReference type="InterPro" id="IPR011333">
    <property type="entry name" value="SKP1/BTB/POZ_sf"/>
</dbReference>